<organism evidence="1 2">
    <name type="scientific">Williamsia limnetica</name>
    <dbReference type="NCBI Taxonomy" id="882452"/>
    <lineage>
        <taxon>Bacteria</taxon>
        <taxon>Bacillati</taxon>
        <taxon>Actinomycetota</taxon>
        <taxon>Actinomycetes</taxon>
        <taxon>Mycobacteriales</taxon>
        <taxon>Nocardiaceae</taxon>
        <taxon>Williamsia</taxon>
    </lineage>
</organism>
<evidence type="ECO:0000313" key="2">
    <source>
        <dbReference type="Proteomes" id="UP000247591"/>
    </source>
</evidence>
<sequence>MKAIPTTHAQALMASIEASLRASGQYLANCEAADSARVQEVRSAGRRVGRILGWSVRTIVSPPAPDSTVNVSVVVMKSTPLHEELMRIRDRKAMQRVINRFNTGLYS</sequence>
<dbReference type="RefSeq" id="WP_110468154.1">
    <property type="nucleotide sequence ID" value="NZ_QJSP01000002.1"/>
</dbReference>
<comment type="caution">
    <text evidence="1">The sequence shown here is derived from an EMBL/GenBank/DDBJ whole genome shotgun (WGS) entry which is preliminary data.</text>
</comment>
<dbReference type="Proteomes" id="UP000247591">
    <property type="component" value="Unassembled WGS sequence"/>
</dbReference>
<dbReference type="OrthoDB" id="4578444at2"/>
<evidence type="ECO:0000313" key="1">
    <source>
        <dbReference type="EMBL" id="PYE20158.1"/>
    </source>
</evidence>
<name>A0A318RRW2_WILLI</name>
<dbReference type="AlphaFoldDB" id="A0A318RRW2"/>
<accession>A0A318RRW2</accession>
<dbReference type="EMBL" id="QJSP01000002">
    <property type="protein sequence ID" value="PYE20158.1"/>
    <property type="molecule type" value="Genomic_DNA"/>
</dbReference>
<gene>
    <name evidence="1" type="ORF">DFR67_102296</name>
</gene>
<reference evidence="1 2" key="1">
    <citation type="submission" date="2018-06" db="EMBL/GenBank/DDBJ databases">
        <title>Genomic Encyclopedia of Type Strains, Phase IV (KMG-IV): sequencing the most valuable type-strain genomes for metagenomic binning, comparative biology and taxonomic classification.</title>
        <authorList>
            <person name="Goeker M."/>
        </authorList>
    </citation>
    <scope>NUCLEOTIDE SEQUENCE [LARGE SCALE GENOMIC DNA]</scope>
    <source>
        <strain evidence="1 2">DSM 45521</strain>
    </source>
</reference>
<proteinExistence type="predicted"/>
<keyword evidence="2" id="KW-1185">Reference proteome</keyword>
<protein>
    <submittedName>
        <fullName evidence="1">Uncharacterized protein</fullName>
    </submittedName>
</protein>